<gene>
    <name evidence="2" type="ORF">K437DRAFT_179546</name>
</gene>
<feature type="chain" id="PRO_5001628276" description="Secreted protein" evidence="1">
    <location>
        <begin position="33"/>
        <end position="119"/>
    </location>
</feature>
<organism evidence="2 3">
    <name type="scientific">Tilletiaria anomala (strain ATCC 24038 / CBS 436.72 / UBC 951)</name>
    <dbReference type="NCBI Taxonomy" id="1037660"/>
    <lineage>
        <taxon>Eukaryota</taxon>
        <taxon>Fungi</taxon>
        <taxon>Dikarya</taxon>
        <taxon>Basidiomycota</taxon>
        <taxon>Ustilaginomycotina</taxon>
        <taxon>Exobasidiomycetes</taxon>
        <taxon>Georgefischeriales</taxon>
        <taxon>Tilletiariaceae</taxon>
        <taxon>Tilletiaria</taxon>
    </lineage>
</organism>
<sequence length="119" mass="13011">MPLSGILWTVLRSITLIVWWLALSCVPANITGLKGDVQPAIYDGERERSVVPKPDVNIVAKLRAFCYFTGLGSLACQAWALSHPSCSVVRPPDFLLSAICCLIGAHCRVIRAYLTNEVL</sequence>
<proteinExistence type="predicted"/>
<accession>A0A066VLG5</accession>
<name>A0A066VLG5_TILAU</name>
<keyword evidence="3" id="KW-1185">Reference proteome</keyword>
<evidence type="ECO:0000313" key="2">
    <source>
        <dbReference type="EMBL" id="KDN41138.1"/>
    </source>
</evidence>
<dbReference type="HOGENOM" id="CLU_2063111_0_0_1"/>
<dbReference type="AlphaFoldDB" id="A0A066VLG5"/>
<evidence type="ECO:0000256" key="1">
    <source>
        <dbReference type="SAM" id="SignalP"/>
    </source>
</evidence>
<evidence type="ECO:0008006" key="4">
    <source>
        <dbReference type="Google" id="ProtNLM"/>
    </source>
</evidence>
<dbReference type="InParanoid" id="A0A066VLG5"/>
<dbReference type="EMBL" id="JMSN01000083">
    <property type="protein sequence ID" value="KDN41138.1"/>
    <property type="molecule type" value="Genomic_DNA"/>
</dbReference>
<evidence type="ECO:0000313" key="3">
    <source>
        <dbReference type="Proteomes" id="UP000027361"/>
    </source>
</evidence>
<dbReference type="RefSeq" id="XP_013241607.1">
    <property type="nucleotide sequence ID" value="XM_013386153.1"/>
</dbReference>
<keyword evidence="1" id="KW-0732">Signal</keyword>
<dbReference type="GeneID" id="25261891"/>
<comment type="caution">
    <text evidence="2">The sequence shown here is derived from an EMBL/GenBank/DDBJ whole genome shotgun (WGS) entry which is preliminary data.</text>
</comment>
<dbReference type="Proteomes" id="UP000027361">
    <property type="component" value="Unassembled WGS sequence"/>
</dbReference>
<feature type="signal peptide" evidence="1">
    <location>
        <begin position="1"/>
        <end position="32"/>
    </location>
</feature>
<protein>
    <recommendedName>
        <fullName evidence="4">Secreted protein</fullName>
    </recommendedName>
</protein>
<reference evidence="2 3" key="1">
    <citation type="submission" date="2014-05" db="EMBL/GenBank/DDBJ databases">
        <title>Draft genome sequence of a rare smut relative, Tilletiaria anomala UBC 951.</title>
        <authorList>
            <consortium name="DOE Joint Genome Institute"/>
            <person name="Toome M."/>
            <person name="Kuo A."/>
            <person name="Henrissat B."/>
            <person name="Lipzen A."/>
            <person name="Tritt A."/>
            <person name="Yoshinaga Y."/>
            <person name="Zane M."/>
            <person name="Barry K."/>
            <person name="Grigoriev I.V."/>
            <person name="Spatafora J.W."/>
            <person name="Aimea M.C."/>
        </authorList>
    </citation>
    <scope>NUCLEOTIDE SEQUENCE [LARGE SCALE GENOMIC DNA]</scope>
    <source>
        <strain evidence="2 3">UBC 951</strain>
    </source>
</reference>